<feature type="domain" description="Reverse transcriptase/retrotransposon-derived protein RNase H-like" evidence="2">
    <location>
        <begin position="857"/>
        <end position="929"/>
    </location>
</feature>
<reference evidence="3" key="1">
    <citation type="journal article" date="2019" name="Sci. Rep.">
        <title>Draft genome of Tanacetum cinerariifolium, the natural source of mosquito coil.</title>
        <authorList>
            <person name="Yamashiro T."/>
            <person name="Shiraishi A."/>
            <person name="Satake H."/>
            <person name="Nakayama K."/>
        </authorList>
    </citation>
    <scope>NUCLEOTIDE SEQUENCE</scope>
</reference>
<dbReference type="Pfam" id="PF08284">
    <property type="entry name" value="RVP_2"/>
    <property type="match status" value="1"/>
</dbReference>
<keyword evidence="3" id="KW-0548">Nucleotidyltransferase</keyword>
<dbReference type="Gene3D" id="2.40.70.10">
    <property type="entry name" value="Acid Proteases"/>
    <property type="match status" value="1"/>
</dbReference>
<dbReference type="AlphaFoldDB" id="A0A699HE77"/>
<dbReference type="SUPFAM" id="SSF50630">
    <property type="entry name" value="Acid proteases"/>
    <property type="match status" value="1"/>
</dbReference>
<proteinExistence type="predicted"/>
<dbReference type="CDD" id="cd00303">
    <property type="entry name" value="retropepsin_like"/>
    <property type="match status" value="1"/>
</dbReference>
<name>A0A699HE77_TANCI</name>
<feature type="region of interest" description="Disordered" evidence="1">
    <location>
        <begin position="485"/>
        <end position="530"/>
    </location>
</feature>
<dbReference type="SUPFAM" id="SSF56672">
    <property type="entry name" value="DNA/RNA polymerases"/>
    <property type="match status" value="1"/>
</dbReference>
<dbReference type="Pfam" id="PF17919">
    <property type="entry name" value="RT_RNaseH_2"/>
    <property type="match status" value="1"/>
</dbReference>
<comment type="caution">
    <text evidence="3">The sequence shown here is derived from an EMBL/GenBank/DDBJ whole genome shotgun (WGS) entry which is preliminary data.</text>
</comment>
<dbReference type="EMBL" id="BKCJ010149720">
    <property type="protein sequence ID" value="GEY07154.1"/>
    <property type="molecule type" value="Genomic_DNA"/>
</dbReference>
<dbReference type="PANTHER" id="PTHR34072:SF52">
    <property type="entry name" value="RIBONUCLEASE H"/>
    <property type="match status" value="1"/>
</dbReference>
<evidence type="ECO:0000259" key="2">
    <source>
        <dbReference type="Pfam" id="PF17919"/>
    </source>
</evidence>
<accession>A0A699HE77</accession>
<feature type="compositionally biased region" description="Gly residues" evidence="1">
    <location>
        <begin position="498"/>
        <end position="528"/>
    </location>
</feature>
<dbReference type="InterPro" id="IPR043502">
    <property type="entry name" value="DNA/RNA_pol_sf"/>
</dbReference>
<keyword evidence="3" id="KW-0695">RNA-directed DNA polymerase</keyword>
<dbReference type="InterPro" id="IPR021109">
    <property type="entry name" value="Peptidase_aspartic_dom_sf"/>
</dbReference>
<dbReference type="PANTHER" id="PTHR34072">
    <property type="entry name" value="ENZYMATIC POLYPROTEIN-RELATED"/>
    <property type="match status" value="1"/>
</dbReference>
<gene>
    <name evidence="3" type="ORF">Tci_379128</name>
</gene>
<evidence type="ECO:0000313" key="3">
    <source>
        <dbReference type="EMBL" id="GEY07154.1"/>
    </source>
</evidence>
<dbReference type="InterPro" id="IPR041577">
    <property type="entry name" value="RT_RNaseH_2"/>
</dbReference>
<dbReference type="CDD" id="cd09274">
    <property type="entry name" value="RNase_HI_RT_Ty3"/>
    <property type="match status" value="1"/>
</dbReference>
<organism evidence="3">
    <name type="scientific">Tanacetum cinerariifolium</name>
    <name type="common">Dalmatian daisy</name>
    <name type="synonym">Chrysanthemum cinerariifolium</name>
    <dbReference type="NCBI Taxonomy" id="118510"/>
    <lineage>
        <taxon>Eukaryota</taxon>
        <taxon>Viridiplantae</taxon>
        <taxon>Streptophyta</taxon>
        <taxon>Embryophyta</taxon>
        <taxon>Tracheophyta</taxon>
        <taxon>Spermatophyta</taxon>
        <taxon>Magnoliopsida</taxon>
        <taxon>eudicotyledons</taxon>
        <taxon>Gunneridae</taxon>
        <taxon>Pentapetalae</taxon>
        <taxon>asterids</taxon>
        <taxon>campanulids</taxon>
        <taxon>Asterales</taxon>
        <taxon>Asteraceae</taxon>
        <taxon>Asteroideae</taxon>
        <taxon>Anthemideae</taxon>
        <taxon>Anthemidinae</taxon>
        <taxon>Tanacetum</taxon>
    </lineage>
</organism>
<keyword evidence="3" id="KW-0808">Transferase</keyword>
<protein>
    <submittedName>
        <fullName evidence="3">Putative reverse transcriptase domain-containing protein</fullName>
    </submittedName>
</protein>
<feature type="compositionally biased region" description="Low complexity" evidence="1">
    <location>
        <begin position="485"/>
        <end position="497"/>
    </location>
</feature>
<feature type="region of interest" description="Disordered" evidence="1">
    <location>
        <begin position="236"/>
        <end position="271"/>
    </location>
</feature>
<evidence type="ECO:0000256" key="1">
    <source>
        <dbReference type="SAM" id="MobiDB-lite"/>
    </source>
</evidence>
<sequence>MAASTIAISSYSFDKSVGSPPSWVILFGDIPTIIPFTSVISLETSAIALVISSATPVVEKTIVAQPTGLCGLVPYSDSDSNSPDEMASLEVTTCSPSSSEYPSAPIVASPETCRPPTTFIRPEEAVPFGRPYHTHPNGPRRLLTTRKRVGPLLARRLAWRYVSPCSSDHHSSSSSPSLGSAPMQSLRFVASDQAHSGPLTRVVSPRLDYPPIRVPRRSKVFRRWCAAQLSTFYPPATSESSLGDSLDRPRHSSSFSVGPSRKRCRSPANFVPSSTPVMRSLALTRADLLPPRKRFRDSYLPKTSMEEDTKINTTETEDGRELAIVDGDDVRDQVEVDPRDDMEEFEASAGDTDVLEIDPRSVPMVDEEIIEPVGGDSSSSPGTRDGTVRSVEVMPVDLDDAICNFYHHMSEVRVDTIVGIETTQRQLADQMIASGERVSMAESIRSLRTVTNTHSGMTPTVIEEMINRRVTEALEAHEINMNLGLENLNGNGNDENGNGNGNGGNGNEPGGNGNRNGGNGNGQGGNKNGHGRELMKLMIEVYYSRNEIQKMETEMWNLTVKNNDMATYTQRAYTAGNNEKKVYEGPLPYWNRCKLHHEGQCTVRCHNCRRVRHLDCPKVKNQNRRNKARVPDARGKAYVLGGGDANPGPNTVTGMFLLNDHHAYMLFDLGADRSFVSNTFSTLLDVTPSALDVRYAIELANGRTSKTNTVLRGCTLRLLGHPFNIDLMPIDLGSFYIIIGMDWLVKSHAVIVYDEKIVRIPYENKILIVRGDKCDKGKKSTLSIISCVKAHKYMEKGCQLFLAQVTMNEDKSKEKRLEDVPIVRNFPKVFPKDLPRLPPMRQVEFQIDLVPGAAPGEKEETAFQLLKKKMCSAYILALPEGSENFMVYCDASHKGLGAVLMQREKVIAYASRQLKIHKKNYTTHDLELGVMDLNVRQRRWLELLSGYDCEIRYHLGKGNVVADALSRKVRPKPLRVRALVLTIGLNLPVRILKAQIEARKEENYVAKDLCRMIKKLESRTDGTLCLRNRSWVPCLGDLRTLIMHESHKSKYSIHPGSDKMYQDMIKLYW</sequence>
<dbReference type="GO" id="GO:0003964">
    <property type="term" value="F:RNA-directed DNA polymerase activity"/>
    <property type="evidence" value="ECO:0007669"/>
    <property type="project" value="UniProtKB-KW"/>
</dbReference>